<dbReference type="EMBL" id="JAFIRA010000004">
    <property type="protein sequence ID" value="MCJ2541815.1"/>
    <property type="molecule type" value="Genomic_DNA"/>
</dbReference>
<organism evidence="1 2">
    <name type="scientific">Thermostichus vulcanus str. 'Rupite'</name>
    <dbReference type="NCBI Taxonomy" id="2813851"/>
    <lineage>
        <taxon>Bacteria</taxon>
        <taxon>Bacillati</taxon>
        <taxon>Cyanobacteriota</taxon>
        <taxon>Cyanophyceae</taxon>
        <taxon>Thermostichales</taxon>
        <taxon>Thermostichaceae</taxon>
        <taxon>Thermostichus</taxon>
    </lineage>
</organism>
<proteinExistence type="predicted"/>
<name>A0ABT0C7Q4_THEVL</name>
<keyword evidence="2" id="KW-1185">Reference proteome</keyword>
<reference evidence="1" key="1">
    <citation type="submission" date="2021-02" db="EMBL/GenBank/DDBJ databases">
        <title>The CRISPR/cas machinery reduction and long-range gene transfer in the hot spring cyanobacterium Synechococcus.</title>
        <authorList>
            <person name="Dvorak P."/>
            <person name="Jahodarova E."/>
            <person name="Hasler P."/>
            <person name="Poulickova A."/>
        </authorList>
    </citation>
    <scope>NUCLEOTIDE SEQUENCE</scope>
    <source>
        <strain evidence="1">Rupite</strain>
    </source>
</reference>
<comment type="caution">
    <text evidence="1">The sequence shown here is derived from an EMBL/GenBank/DDBJ whole genome shotgun (WGS) entry which is preliminary data.</text>
</comment>
<sequence>MYSLLLTYGLNPLAGLKVLVKSPERASWWGLAQQFWGRSGSRRRGPRLQVSLGRLVPEKTEHLSKLEALLRLKFFIALEAENPEKPLPALPSGQGSAIQVYRHAEGTEHYKTEVIRFAIGGSRKIRRRRR</sequence>
<dbReference type="Proteomes" id="UP000830835">
    <property type="component" value="Unassembled WGS sequence"/>
</dbReference>
<dbReference type="RefSeq" id="WP_244349031.1">
    <property type="nucleotide sequence ID" value="NZ_JAFIRA010000004.1"/>
</dbReference>
<gene>
    <name evidence="1" type="ORF">JX360_02660</name>
</gene>
<protein>
    <submittedName>
        <fullName evidence="1">Uncharacterized protein</fullName>
    </submittedName>
</protein>
<evidence type="ECO:0000313" key="2">
    <source>
        <dbReference type="Proteomes" id="UP000830835"/>
    </source>
</evidence>
<evidence type="ECO:0000313" key="1">
    <source>
        <dbReference type="EMBL" id="MCJ2541815.1"/>
    </source>
</evidence>
<accession>A0ABT0C7Q4</accession>